<evidence type="ECO:0000313" key="10">
    <source>
        <dbReference type="Proteomes" id="UP000383932"/>
    </source>
</evidence>
<evidence type="ECO:0000313" key="9">
    <source>
        <dbReference type="EMBL" id="KAB5590833.1"/>
    </source>
</evidence>
<dbReference type="InterPro" id="IPR042080">
    <property type="entry name" value="RNA_2'-PTrans_N"/>
</dbReference>
<dbReference type="SUPFAM" id="SSF56399">
    <property type="entry name" value="ADP-ribosylation"/>
    <property type="match status" value="1"/>
</dbReference>
<comment type="caution">
    <text evidence="9">The sequence shown here is derived from an EMBL/GenBank/DDBJ whole genome shotgun (WGS) entry which is preliminary data.</text>
</comment>
<dbReference type="GO" id="GO:0006388">
    <property type="term" value="P:tRNA splicing, via endonucleolytic cleavage and ligation"/>
    <property type="evidence" value="ECO:0007669"/>
    <property type="project" value="TreeGrafter"/>
</dbReference>
<comment type="similarity">
    <text evidence="2">Belongs to the KptA/TPT1 family.</text>
</comment>
<dbReference type="EC" id="2.7.1.160" evidence="3"/>
<dbReference type="InterPro" id="IPR042081">
    <property type="entry name" value="RNA_2'-PTrans_C"/>
</dbReference>
<evidence type="ECO:0000256" key="7">
    <source>
        <dbReference type="SAM" id="MobiDB-lite"/>
    </source>
</evidence>
<sequence>MSGPSPSGPQPTSTPAGKPGRAGRGRGNDSVEVRNSKTLSYILRHGAVKERLAIRSDGYIRVADLLARPKLKELDLPGLLKIVQADQKQRYQLGVLADGDPAAPILPITSLQAPESASELWIRANQGHTLKVHDLEMNAITDPSEINCAVHGTNLQAWASIKDQGLSRMNRNHVHLATGRPGASGVISGMRNSSQILIFIDIAAAMAAGILFYMSANGVILTAGNSQGRIPPEYFSCVEQKVGGTWEPIPLVKEQGTDAPAEQVSVDLH</sequence>
<evidence type="ECO:0000256" key="8">
    <source>
        <dbReference type="SAM" id="Phobius"/>
    </source>
</evidence>
<feature type="compositionally biased region" description="Low complexity" evidence="7">
    <location>
        <begin position="1"/>
        <end position="19"/>
    </location>
</feature>
<keyword evidence="4 9" id="KW-0808">Transferase</keyword>
<protein>
    <recommendedName>
        <fullName evidence="3">2'-phosphotransferase</fullName>
        <ecNumber evidence="3">2.7.1.160</ecNumber>
    </recommendedName>
</protein>
<dbReference type="Gene3D" id="1.10.10.970">
    <property type="entry name" value="RNA 2'-phosphotransferase, Tpt1/KptA family, N-terminal domain"/>
    <property type="match status" value="1"/>
</dbReference>
<evidence type="ECO:0000256" key="3">
    <source>
        <dbReference type="ARBA" id="ARBA00012007"/>
    </source>
</evidence>
<dbReference type="Pfam" id="PF01885">
    <property type="entry name" value="PTS_2-RNA"/>
    <property type="match status" value="1"/>
</dbReference>
<keyword evidence="8" id="KW-0812">Transmembrane</keyword>
<evidence type="ECO:0000256" key="6">
    <source>
        <dbReference type="ARBA" id="ARBA00047949"/>
    </source>
</evidence>
<evidence type="ECO:0000256" key="2">
    <source>
        <dbReference type="ARBA" id="ARBA00009836"/>
    </source>
</evidence>
<dbReference type="PANTHER" id="PTHR12684:SF2">
    <property type="entry name" value="TRNA 2'-PHOSPHOTRANSFERASE 1"/>
    <property type="match status" value="1"/>
</dbReference>
<accession>A0A5N5QH21</accession>
<feature type="region of interest" description="Disordered" evidence="7">
    <location>
        <begin position="1"/>
        <end position="31"/>
    </location>
</feature>
<evidence type="ECO:0000256" key="4">
    <source>
        <dbReference type="ARBA" id="ARBA00022679"/>
    </source>
</evidence>
<reference evidence="9 10" key="1">
    <citation type="journal article" date="2019" name="Fungal Biol. Biotechnol.">
        <title>Draft genome sequence of fastidious pathogen Ceratobasidium theobromae, which causes vascular-streak dieback in Theobroma cacao.</title>
        <authorList>
            <person name="Ali S.S."/>
            <person name="Asman A."/>
            <person name="Shao J."/>
            <person name="Firmansyah A.P."/>
            <person name="Susilo A.W."/>
            <person name="Rosmana A."/>
            <person name="McMahon P."/>
            <person name="Junaid M."/>
            <person name="Guest D."/>
            <person name="Kheng T.Y."/>
            <person name="Meinhardt L.W."/>
            <person name="Bailey B.A."/>
        </authorList>
    </citation>
    <scope>NUCLEOTIDE SEQUENCE [LARGE SCALE GENOMIC DNA]</scope>
    <source>
        <strain evidence="9 10">CT2</strain>
    </source>
</reference>
<dbReference type="OrthoDB" id="419694at2759"/>
<comment type="catalytic activity">
    <reaction evidence="6">
        <text>2'-phospho-[ligated tRNA] + NAD(+) = mature tRNA + ADP-alpha-D-ribose 1'',2''-cyclic phosphate + nicotinamide</text>
        <dbReference type="Rhea" id="RHEA:23324"/>
        <dbReference type="Rhea" id="RHEA-COMP:11106"/>
        <dbReference type="Rhea" id="RHEA-COMP:11107"/>
        <dbReference type="ChEBI" id="CHEBI:17154"/>
        <dbReference type="ChEBI" id="CHEBI:57540"/>
        <dbReference type="ChEBI" id="CHEBI:76596"/>
        <dbReference type="ChEBI" id="CHEBI:82883"/>
        <dbReference type="ChEBI" id="CHEBI:85027"/>
        <dbReference type="EC" id="2.7.1.160"/>
    </reaction>
</comment>
<keyword evidence="8" id="KW-0472">Membrane</keyword>
<dbReference type="InterPro" id="IPR002745">
    <property type="entry name" value="Ptrans_KptA/Tpt1"/>
</dbReference>
<dbReference type="PANTHER" id="PTHR12684">
    <property type="entry name" value="PUTATIVE PHOSPHOTRANSFERASE"/>
    <property type="match status" value="1"/>
</dbReference>
<evidence type="ECO:0000256" key="5">
    <source>
        <dbReference type="ARBA" id="ARBA00023027"/>
    </source>
</evidence>
<gene>
    <name evidence="9" type="ORF">CTheo_5733</name>
</gene>
<keyword evidence="5" id="KW-0520">NAD</keyword>
<dbReference type="GO" id="GO:0000215">
    <property type="term" value="F:tRNA 2'-phosphotransferase activity"/>
    <property type="evidence" value="ECO:0007669"/>
    <property type="project" value="UniProtKB-EC"/>
</dbReference>
<name>A0A5N5QH21_9AGAM</name>
<dbReference type="Gene3D" id="3.20.170.30">
    <property type="match status" value="1"/>
</dbReference>
<comment type="function">
    <text evidence="1">Catalyzes the last step of tRNA splicing, the transfer of the splice junction 2'-phosphate from ligated tRNA to NAD to produce ADP-ribose 1''-2'' cyclic phosphate.</text>
</comment>
<dbReference type="AlphaFoldDB" id="A0A5N5QH21"/>
<organism evidence="9 10">
    <name type="scientific">Ceratobasidium theobromae</name>
    <dbReference type="NCBI Taxonomy" id="1582974"/>
    <lineage>
        <taxon>Eukaryota</taxon>
        <taxon>Fungi</taxon>
        <taxon>Dikarya</taxon>
        <taxon>Basidiomycota</taxon>
        <taxon>Agaricomycotina</taxon>
        <taxon>Agaricomycetes</taxon>
        <taxon>Cantharellales</taxon>
        <taxon>Ceratobasidiaceae</taxon>
        <taxon>Ceratobasidium</taxon>
    </lineage>
</organism>
<evidence type="ECO:0000256" key="1">
    <source>
        <dbReference type="ARBA" id="ARBA00003343"/>
    </source>
</evidence>
<feature type="transmembrane region" description="Helical" evidence="8">
    <location>
        <begin position="196"/>
        <end position="216"/>
    </location>
</feature>
<proteinExistence type="inferred from homology"/>
<dbReference type="Proteomes" id="UP000383932">
    <property type="component" value="Unassembled WGS sequence"/>
</dbReference>
<keyword evidence="10" id="KW-1185">Reference proteome</keyword>
<dbReference type="EMBL" id="SSOP01000142">
    <property type="protein sequence ID" value="KAB5590833.1"/>
    <property type="molecule type" value="Genomic_DNA"/>
</dbReference>
<keyword evidence="8" id="KW-1133">Transmembrane helix</keyword>